<feature type="domain" description="Glycosyl transferase family 1" evidence="5">
    <location>
        <begin position="213"/>
        <end position="372"/>
    </location>
</feature>
<keyword evidence="2" id="KW-0328">Glycosyltransferase</keyword>
<evidence type="ECO:0000259" key="6">
    <source>
        <dbReference type="Pfam" id="PF13439"/>
    </source>
</evidence>
<accession>A0A0A6VS32</accession>
<evidence type="ECO:0000256" key="2">
    <source>
        <dbReference type="ARBA" id="ARBA00022676"/>
    </source>
</evidence>
<comment type="caution">
    <text evidence="7">The sequence shown here is derived from an EMBL/GenBank/DDBJ whole genome shotgun (WGS) entry which is preliminary data.</text>
</comment>
<proteinExistence type="predicted"/>
<feature type="region of interest" description="Disordered" evidence="4">
    <location>
        <begin position="395"/>
        <end position="421"/>
    </location>
</feature>
<dbReference type="OrthoDB" id="9802525at2"/>
<dbReference type="Pfam" id="PF00534">
    <property type="entry name" value="Glycos_transf_1"/>
    <property type="match status" value="1"/>
</dbReference>
<feature type="domain" description="Glycosyltransferase subfamily 4-like N-terminal" evidence="6">
    <location>
        <begin position="25"/>
        <end position="200"/>
    </location>
</feature>
<dbReference type="AlphaFoldDB" id="A0A0A6VS32"/>
<reference evidence="7 8" key="1">
    <citation type="journal article" date="2003" name="Int. J. Syst. Evol. Microbiol.">
        <title>Kocuria polaris sp. nov., an orange-pigmented psychrophilic bacterium isolated from an Antarctic cyanobacterial mat sample.</title>
        <authorList>
            <person name="Reddy G.S."/>
            <person name="Prakash J.S."/>
            <person name="Prabahar V."/>
            <person name="Matsumoto G.I."/>
            <person name="Stackebrandt E."/>
            <person name="Shivaji S."/>
        </authorList>
    </citation>
    <scope>NUCLEOTIDE SEQUENCE [LARGE SCALE GENOMIC DNA]</scope>
    <source>
        <strain evidence="7 8">CMS 76or</strain>
    </source>
</reference>
<evidence type="ECO:0000256" key="4">
    <source>
        <dbReference type="SAM" id="MobiDB-lite"/>
    </source>
</evidence>
<evidence type="ECO:0000313" key="8">
    <source>
        <dbReference type="Proteomes" id="UP000030466"/>
    </source>
</evidence>
<name>A0A0A6VS32_KOCRO</name>
<dbReference type="GO" id="GO:0016757">
    <property type="term" value="F:glycosyltransferase activity"/>
    <property type="evidence" value="ECO:0007669"/>
    <property type="project" value="UniProtKB-KW"/>
</dbReference>
<dbReference type="InterPro" id="IPR050194">
    <property type="entry name" value="Glycosyltransferase_grp1"/>
</dbReference>
<dbReference type="GO" id="GO:1901137">
    <property type="term" value="P:carbohydrate derivative biosynthetic process"/>
    <property type="evidence" value="ECO:0007669"/>
    <property type="project" value="UniProtKB-ARBA"/>
</dbReference>
<dbReference type="EMBL" id="JSUH01000007">
    <property type="protein sequence ID" value="KHD97456.1"/>
    <property type="molecule type" value="Genomic_DNA"/>
</dbReference>
<organism evidence="7 8">
    <name type="scientific">Kocuria rosea subsp. polaris</name>
    <dbReference type="NCBI Taxonomy" id="136273"/>
    <lineage>
        <taxon>Bacteria</taxon>
        <taxon>Bacillati</taxon>
        <taxon>Actinomycetota</taxon>
        <taxon>Actinomycetes</taxon>
        <taxon>Micrococcales</taxon>
        <taxon>Micrococcaceae</taxon>
        <taxon>Kocuria</taxon>
    </lineage>
</organism>
<protein>
    <recommendedName>
        <fullName evidence="1">D-inositol 3-phosphate glycosyltransferase</fullName>
    </recommendedName>
</protein>
<dbReference type="InterPro" id="IPR028098">
    <property type="entry name" value="Glyco_trans_4-like_N"/>
</dbReference>
<dbReference type="PANTHER" id="PTHR45947:SF3">
    <property type="entry name" value="SULFOQUINOVOSYL TRANSFERASE SQD2"/>
    <property type="match status" value="1"/>
</dbReference>
<dbReference type="Gene3D" id="3.40.50.2000">
    <property type="entry name" value="Glycogen Phosphorylase B"/>
    <property type="match status" value="2"/>
</dbReference>
<dbReference type="SUPFAM" id="SSF53756">
    <property type="entry name" value="UDP-Glycosyltransferase/glycogen phosphorylase"/>
    <property type="match status" value="1"/>
</dbReference>
<dbReference type="InterPro" id="IPR001296">
    <property type="entry name" value="Glyco_trans_1"/>
</dbReference>
<evidence type="ECO:0000256" key="1">
    <source>
        <dbReference type="ARBA" id="ARBA00021292"/>
    </source>
</evidence>
<keyword evidence="8" id="KW-1185">Reference proteome</keyword>
<dbReference type="Proteomes" id="UP000030466">
    <property type="component" value="Unassembled WGS sequence"/>
</dbReference>
<gene>
    <name evidence="7" type="ORF">GY22_08850</name>
</gene>
<evidence type="ECO:0000256" key="3">
    <source>
        <dbReference type="ARBA" id="ARBA00022679"/>
    </source>
</evidence>
<sequence length="431" mass="48001">MSAHTASAARPLTVLLGAETYPPDVNGAAQFGHRLARGLHEQGHRVHVLCARPDPGPSYRAEDDGVVEHRLRSHRAFTHPYFRLCFPWQVAGEIRRVLDEVRPDVVHVQCHYILGRMLVREARRRGIRTVATNHFVPENLEPFLPFPAWVLNRYRAVSWRDMVRVFGACDVVTAPTPLAVEAMRRNGFPDTVLAVSNGIRIADYEAHDGERRQPAAHPTVLFTGRLAVEKNVDVLIEAISVLPAELDAHLEIVGDGEQRPALEKLARALGVAHRVRFLGYVPDEGLRAAYLRADVFCQPGTAELQSLVTLEAMAASRPVVLADARALPHLAEDGVNGWLFAPGDAQDLARKLALVLGAPREERARMGRESRRKVAQHSFPRTLETFLRLYRGEHPESVRTPAPGAREHQEPARARAAGPRRIRTRLASLVR</sequence>
<evidence type="ECO:0000313" key="7">
    <source>
        <dbReference type="EMBL" id="KHD97456.1"/>
    </source>
</evidence>
<dbReference type="PANTHER" id="PTHR45947">
    <property type="entry name" value="SULFOQUINOVOSYL TRANSFERASE SQD2"/>
    <property type="match status" value="1"/>
</dbReference>
<dbReference type="RefSeq" id="WP_035926343.1">
    <property type="nucleotide sequence ID" value="NZ_JSUH01000007.1"/>
</dbReference>
<keyword evidence="3 7" id="KW-0808">Transferase</keyword>
<evidence type="ECO:0000259" key="5">
    <source>
        <dbReference type="Pfam" id="PF00534"/>
    </source>
</evidence>
<dbReference type="Pfam" id="PF13439">
    <property type="entry name" value="Glyco_transf_4"/>
    <property type="match status" value="1"/>
</dbReference>